<dbReference type="PROSITE" id="PS50404">
    <property type="entry name" value="GST_NTER"/>
    <property type="match status" value="1"/>
</dbReference>
<proteinExistence type="predicted"/>
<dbReference type="InterPro" id="IPR036249">
    <property type="entry name" value="Thioredoxin-like_sf"/>
</dbReference>
<keyword evidence="3" id="KW-1185">Reference proteome</keyword>
<comment type="caution">
    <text evidence="2">The sequence shown here is derived from an EMBL/GenBank/DDBJ whole genome shotgun (WGS) entry which is preliminary data.</text>
</comment>
<feature type="domain" description="GST N-terminal" evidence="1">
    <location>
        <begin position="3"/>
        <end position="53"/>
    </location>
</feature>
<dbReference type="Gene3D" id="1.20.1050.130">
    <property type="match status" value="1"/>
</dbReference>
<sequence length="53" mass="6475">MSQKIFLYWGSGSPPCWRIQLVLEEKNFKYEQKLLSFERQEHKSEEIMKLNIL</sequence>
<dbReference type="Pfam" id="PF02798">
    <property type="entry name" value="GST_N"/>
    <property type="match status" value="1"/>
</dbReference>
<dbReference type="STRING" id="10195.A0A3M7SH35"/>
<organism evidence="2 3">
    <name type="scientific">Brachionus plicatilis</name>
    <name type="common">Marine rotifer</name>
    <name type="synonym">Brachionus muelleri</name>
    <dbReference type="NCBI Taxonomy" id="10195"/>
    <lineage>
        <taxon>Eukaryota</taxon>
        <taxon>Metazoa</taxon>
        <taxon>Spiralia</taxon>
        <taxon>Gnathifera</taxon>
        <taxon>Rotifera</taxon>
        <taxon>Eurotatoria</taxon>
        <taxon>Monogononta</taxon>
        <taxon>Pseudotrocha</taxon>
        <taxon>Ploima</taxon>
        <taxon>Brachionidae</taxon>
        <taxon>Brachionus</taxon>
    </lineage>
</organism>
<accession>A0A3M7SH35</accession>
<dbReference type="AlphaFoldDB" id="A0A3M7SH35"/>
<dbReference type="GO" id="GO:0016740">
    <property type="term" value="F:transferase activity"/>
    <property type="evidence" value="ECO:0007669"/>
    <property type="project" value="UniProtKB-KW"/>
</dbReference>
<evidence type="ECO:0000313" key="3">
    <source>
        <dbReference type="Proteomes" id="UP000276133"/>
    </source>
</evidence>
<evidence type="ECO:0000313" key="2">
    <source>
        <dbReference type="EMBL" id="RNA34995.1"/>
    </source>
</evidence>
<keyword evidence="2" id="KW-0808">Transferase</keyword>
<dbReference type="SUPFAM" id="SSF52833">
    <property type="entry name" value="Thioredoxin-like"/>
    <property type="match status" value="1"/>
</dbReference>
<reference evidence="2 3" key="1">
    <citation type="journal article" date="2018" name="Sci. Rep.">
        <title>Genomic signatures of local adaptation to the degree of environmental predictability in rotifers.</title>
        <authorList>
            <person name="Franch-Gras L."/>
            <person name="Hahn C."/>
            <person name="Garcia-Roger E.M."/>
            <person name="Carmona M.J."/>
            <person name="Serra M."/>
            <person name="Gomez A."/>
        </authorList>
    </citation>
    <scope>NUCLEOTIDE SEQUENCE [LARGE SCALE GENOMIC DNA]</scope>
    <source>
        <strain evidence="2">HYR1</strain>
    </source>
</reference>
<dbReference type="OrthoDB" id="2309723at2759"/>
<evidence type="ECO:0000259" key="1">
    <source>
        <dbReference type="PROSITE" id="PS50404"/>
    </source>
</evidence>
<name>A0A3M7SH35_BRAPC</name>
<protein>
    <submittedName>
        <fullName evidence="2">Glutathione S-transferase A-like</fullName>
    </submittedName>
</protein>
<gene>
    <name evidence="2" type="ORF">BpHYR1_006758</name>
</gene>
<dbReference type="InterPro" id="IPR004045">
    <property type="entry name" value="Glutathione_S-Trfase_N"/>
</dbReference>
<dbReference type="Proteomes" id="UP000276133">
    <property type="component" value="Unassembled WGS sequence"/>
</dbReference>
<dbReference type="EMBL" id="REGN01001388">
    <property type="protein sequence ID" value="RNA34995.1"/>
    <property type="molecule type" value="Genomic_DNA"/>
</dbReference>